<keyword evidence="1" id="KW-0378">Hydrolase</keyword>
<dbReference type="Gene3D" id="3.40.50.1240">
    <property type="entry name" value="Phosphoglycerate mutase-like"/>
    <property type="match status" value="1"/>
</dbReference>
<evidence type="ECO:0000256" key="2">
    <source>
        <dbReference type="SAM" id="SignalP"/>
    </source>
</evidence>
<dbReference type="PANTHER" id="PTHR46517:SF1">
    <property type="entry name" value="FRUCTOSE-2,6-BISPHOSPHATASE TIGAR"/>
    <property type="match status" value="1"/>
</dbReference>
<dbReference type="RefSeq" id="WP_206008429.1">
    <property type="nucleotide sequence ID" value="NZ_CP070619.1"/>
</dbReference>
<dbReference type="SUPFAM" id="SSF53254">
    <property type="entry name" value="Phosphoglycerate mutase-like"/>
    <property type="match status" value="1"/>
</dbReference>
<organism evidence="3 4">
    <name type="scientific">Rhodococcus pseudokoreensis</name>
    <dbReference type="NCBI Taxonomy" id="2811421"/>
    <lineage>
        <taxon>Bacteria</taxon>
        <taxon>Bacillati</taxon>
        <taxon>Actinomycetota</taxon>
        <taxon>Actinomycetes</taxon>
        <taxon>Mycobacteriales</taxon>
        <taxon>Nocardiaceae</taxon>
        <taxon>Rhodococcus</taxon>
    </lineage>
</organism>
<dbReference type="SMART" id="SM00855">
    <property type="entry name" value="PGAM"/>
    <property type="match status" value="1"/>
</dbReference>
<dbReference type="InterPro" id="IPR051695">
    <property type="entry name" value="Phosphoglycerate_Mutase"/>
</dbReference>
<dbReference type="InterPro" id="IPR013078">
    <property type="entry name" value="His_Pase_superF_clade-1"/>
</dbReference>
<dbReference type="Pfam" id="PF00300">
    <property type="entry name" value="His_Phos_1"/>
    <property type="match status" value="1"/>
</dbReference>
<dbReference type="EMBL" id="CP070619">
    <property type="protein sequence ID" value="QSE92062.1"/>
    <property type="molecule type" value="Genomic_DNA"/>
</dbReference>
<reference evidence="3 4" key="2">
    <citation type="journal article" date="2022" name="Arch. Microbiol.">
        <title>Rhodococcus pseudokoreensis sp. nov. isolated from the rhizosphere of young M26 apple rootstocks.</title>
        <authorList>
            <person name="Kampfer P."/>
            <person name="Glaeser S.P."/>
            <person name="Blom J."/>
            <person name="Wolf J."/>
            <person name="Benning S."/>
            <person name="Schloter M."/>
            <person name="Neumann-Schaal M."/>
        </authorList>
    </citation>
    <scope>NUCLEOTIDE SEQUENCE [LARGE SCALE GENOMIC DNA]</scope>
    <source>
        <strain evidence="3 4">R79</strain>
    </source>
</reference>
<dbReference type="InterPro" id="IPR029033">
    <property type="entry name" value="His_PPase_superfam"/>
</dbReference>
<proteinExistence type="predicted"/>
<evidence type="ECO:0000313" key="3">
    <source>
        <dbReference type="EMBL" id="QSE92062.1"/>
    </source>
</evidence>
<accession>A0A974W7F9</accession>
<name>A0A974W7F9_9NOCA</name>
<sequence>MYRRLSTIPAATAALTTAFCLTACTATPDDSSQNADQTATRSETAPITLTLMRHAESAGNASGLIDTSVPGPGITEKGRQEAQAAADRFSGQDFDGVYASSMVRTQETAEYMAHDVSEPVEVLPGLREIEAGQYEGEPEATAQSTYLATPVSWLQGHRDDRIPGSIDGNDFDQRFDDAVEQIFDSGDTHPIAFAHGGSIMIWTLMNVNNPDPSLLKTNPLRNTGYVVITGTPDTGWTLVDWNGTPIAH</sequence>
<dbReference type="PANTHER" id="PTHR46517">
    <property type="entry name" value="FRUCTOSE-2,6-BISPHOSPHATASE TIGAR"/>
    <property type="match status" value="1"/>
</dbReference>
<feature type="chain" id="PRO_5046057059" evidence="2">
    <location>
        <begin position="26"/>
        <end position="248"/>
    </location>
</feature>
<keyword evidence="4" id="KW-1185">Reference proteome</keyword>
<feature type="signal peptide" evidence="2">
    <location>
        <begin position="1"/>
        <end position="25"/>
    </location>
</feature>
<keyword evidence="2" id="KW-0732">Signal</keyword>
<gene>
    <name evidence="3" type="ORF">JWS13_27200</name>
</gene>
<evidence type="ECO:0000313" key="4">
    <source>
        <dbReference type="Proteomes" id="UP000662986"/>
    </source>
</evidence>
<evidence type="ECO:0000256" key="1">
    <source>
        <dbReference type="ARBA" id="ARBA00022801"/>
    </source>
</evidence>
<dbReference type="CDD" id="cd07067">
    <property type="entry name" value="HP_PGM_like"/>
    <property type="match status" value="1"/>
</dbReference>
<dbReference type="Proteomes" id="UP000662986">
    <property type="component" value="Chromosome"/>
</dbReference>
<reference evidence="3 4" key="1">
    <citation type="journal article" date="2021" name="Microbiol. Resour. Announc.">
        <title>Complete Genome Sequences of Two Rhodococcus sp. Strains with Large and Linear Chromosomes, Isolated from Apple Rhizosphere.</title>
        <authorList>
            <person name="Benning S."/>
            <person name="Brugnone N."/>
            <person name="Siani R."/>
            <person name="Kublik S."/>
            <person name="Schloter M."/>
            <person name="Rad V."/>
        </authorList>
    </citation>
    <scope>NUCLEOTIDE SEQUENCE [LARGE SCALE GENOMIC DNA]</scope>
    <source>
        <strain evidence="3 4">R79</strain>
    </source>
</reference>
<protein>
    <submittedName>
        <fullName evidence="3">Histidine phosphatase family protein</fullName>
    </submittedName>
</protein>